<organism evidence="2 3">
    <name type="scientific">Pyronema omphalodes (strain CBS 100304)</name>
    <name type="common">Pyronema confluens</name>
    <dbReference type="NCBI Taxonomy" id="1076935"/>
    <lineage>
        <taxon>Eukaryota</taxon>
        <taxon>Fungi</taxon>
        <taxon>Dikarya</taxon>
        <taxon>Ascomycota</taxon>
        <taxon>Pezizomycotina</taxon>
        <taxon>Pezizomycetes</taxon>
        <taxon>Pezizales</taxon>
        <taxon>Pyronemataceae</taxon>
        <taxon>Pyronema</taxon>
    </lineage>
</organism>
<dbReference type="Proteomes" id="UP000018144">
    <property type="component" value="Unassembled WGS sequence"/>
</dbReference>
<proteinExistence type="predicted"/>
<gene>
    <name evidence="2" type="ORF">PCON_03155</name>
</gene>
<evidence type="ECO:0000256" key="1">
    <source>
        <dbReference type="SAM" id="MobiDB-lite"/>
    </source>
</evidence>
<sequence length="112" mass="11934">MYRSDASTYIFVCLLNVFGLPMTNNSTGTTLSSSSATERVTEANPPAHPPPSFSFCLSGLRLAYFSALTPDQARNTSSVSSSAKHNPANKSLEADVLFCHAANIHVSDPVLL</sequence>
<accession>U4LBD8</accession>
<protein>
    <submittedName>
        <fullName evidence="2">Uncharacterized protein</fullName>
    </submittedName>
</protein>
<keyword evidence="3" id="KW-1185">Reference proteome</keyword>
<reference evidence="2 3" key="1">
    <citation type="journal article" date="2013" name="PLoS Genet.">
        <title>The genome and development-dependent transcriptomes of Pyronema confluens: a window into fungal evolution.</title>
        <authorList>
            <person name="Traeger S."/>
            <person name="Altegoer F."/>
            <person name="Freitag M."/>
            <person name="Gabaldon T."/>
            <person name="Kempken F."/>
            <person name="Kumar A."/>
            <person name="Marcet-Houben M."/>
            <person name="Poggeler S."/>
            <person name="Stajich J.E."/>
            <person name="Nowrousian M."/>
        </authorList>
    </citation>
    <scope>NUCLEOTIDE SEQUENCE [LARGE SCALE GENOMIC DNA]</scope>
    <source>
        <strain evidence="3">CBS 100304</strain>
        <tissue evidence="2">Vegetative mycelium</tissue>
    </source>
</reference>
<feature type="region of interest" description="Disordered" evidence="1">
    <location>
        <begin position="27"/>
        <end position="49"/>
    </location>
</feature>
<evidence type="ECO:0000313" key="3">
    <source>
        <dbReference type="Proteomes" id="UP000018144"/>
    </source>
</evidence>
<dbReference type="EMBL" id="HF936418">
    <property type="protein sequence ID" value="CCX16512.1"/>
    <property type="molecule type" value="Genomic_DNA"/>
</dbReference>
<dbReference type="AlphaFoldDB" id="U4LBD8"/>
<evidence type="ECO:0000313" key="2">
    <source>
        <dbReference type="EMBL" id="CCX16512.1"/>
    </source>
</evidence>
<name>U4LBD8_PYROM</name>
<feature type="compositionally biased region" description="Low complexity" evidence="1">
    <location>
        <begin position="27"/>
        <end position="37"/>
    </location>
</feature>